<dbReference type="Proteomes" id="UP000245626">
    <property type="component" value="Unassembled WGS sequence"/>
</dbReference>
<protein>
    <submittedName>
        <fullName evidence="1">Uncharacterized protein</fullName>
    </submittedName>
</protein>
<accession>A0ACD0P3I7</accession>
<proteinExistence type="predicted"/>
<reference evidence="1 2" key="1">
    <citation type="journal article" date="2018" name="Mol. Biol. Evol.">
        <title>Broad Genomic Sampling Reveals a Smut Pathogenic Ancestry of the Fungal Clade Ustilaginomycotina.</title>
        <authorList>
            <person name="Kijpornyongpan T."/>
            <person name="Mondo S.J."/>
            <person name="Barry K."/>
            <person name="Sandor L."/>
            <person name="Lee J."/>
            <person name="Lipzen A."/>
            <person name="Pangilinan J."/>
            <person name="LaButti K."/>
            <person name="Hainaut M."/>
            <person name="Henrissat B."/>
            <person name="Grigoriev I.V."/>
            <person name="Spatafora J.W."/>
            <person name="Aime M.C."/>
        </authorList>
    </citation>
    <scope>NUCLEOTIDE SEQUENCE [LARGE SCALE GENOMIC DNA]</scope>
    <source>
        <strain evidence="1 2">SA 807</strain>
    </source>
</reference>
<sequence>MLVPILLLLCTFLAALTCLLCICIYTALYRAPTTTSSSSLGRSAAVVVLGDIGRSPRMCYHVESLANEGWKVAIVGYKGTRPPPALKRSSIKHHHLSTPPAFITKLPRSAFAIVAPFKVLLQSFSLFWELAARVQPSPEVILVQTPPALPTLFVVKLVSILLGSKVIIDWHNLGYTILALRMGDKSALVRLAEHLEKLTGRTAYAHLFVTKAMMNHLDRNWGLVGQKRVLYDRPPSHFRRSTTRETHHLFCSLSKRLSPPLEGFWPDFQLPESTPFTSLSNERRRNSSVINELRPDSPISTSFRQQPYPFSHTQSKLASGSTPRLRDDRPALVVSSTSWTADEDFGLLLRAARIYERRAKELSRRNSAVIMDETTTTTPGSGYNSSNLASPASSLGYPTFETEAPCSPSGSVGSTRLTKERRRPSLGALRTSTLPNEPALSLPKVLIIVTGKGELRSYYEAEVARLEKEENWEWVRIRTVWLESEEYPVLLGSADVGVSLHTSSSGLDLPMKVVDMLGCGLAVCALDFNCLDELVQDGRNGLVFRDAEGLERQLESLLSLHPSPSWLMGSPGMKSPFFDPQEPPTTPNPLLATGPMPIPSNSTTMNSGGNALMTPISRPSSPNPTISLLHSPVLSPSRKPGPSGCKEEGDDPEKMNWTKNWKKVVRPLLNQAGNKPGGRGSILTRGSKGAVTGSERKGSHHHSLLGSDSGGGIDDDDNDYDDDEDQDETRRSSPNQSRNLRNFTRGDVLGAPLDLGPSKLEEASTPSSRSDGGRRDVTPKAKVMRMSHHAAAGGEEDQEPVDEVGYVGGEPDHPLNRLRRRRSIKKGQPGDPPPPPSDGSKRHEENRLPHPVATAEIPHIQVSHAGS</sequence>
<keyword evidence="2" id="KW-1185">Reference proteome</keyword>
<dbReference type="EMBL" id="KZ819764">
    <property type="protein sequence ID" value="PWN52660.1"/>
    <property type="molecule type" value="Genomic_DNA"/>
</dbReference>
<evidence type="ECO:0000313" key="1">
    <source>
        <dbReference type="EMBL" id="PWN52660.1"/>
    </source>
</evidence>
<organism evidence="1 2">
    <name type="scientific">Violaceomyces palustris</name>
    <dbReference type="NCBI Taxonomy" id="1673888"/>
    <lineage>
        <taxon>Eukaryota</taxon>
        <taxon>Fungi</taxon>
        <taxon>Dikarya</taxon>
        <taxon>Basidiomycota</taxon>
        <taxon>Ustilaginomycotina</taxon>
        <taxon>Ustilaginomycetes</taxon>
        <taxon>Violaceomycetales</taxon>
        <taxon>Violaceomycetaceae</taxon>
        <taxon>Violaceomyces</taxon>
    </lineage>
</organism>
<evidence type="ECO:0000313" key="2">
    <source>
        <dbReference type="Proteomes" id="UP000245626"/>
    </source>
</evidence>
<gene>
    <name evidence="1" type="ORF">IE53DRAFT_384879</name>
</gene>
<name>A0ACD0P3I7_9BASI</name>